<name>A0A1G7KMQ8_9BACL</name>
<organism evidence="1 2">
    <name type="scientific">Fontibacillus panacisegetis</name>
    <dbReference type="NCBI Taxonomy" id="670482"/>
    <lineage>
        <taxon>Bacteria</taxon>
        <taxon>Bacillati</taxon>
        <taxon>Bacillota</taxon>
        <taxon>Bacilli</taxon>
        <taxon>Bacillales</taxon>
        <taxon>Paenibacillaceae</taxon>
        <taxon>Fontibacillus</taxon>
    </lineage>
</organism>
<gene>
    <name evidence="1" type="ORF">SAMN04488542_1106</name>
</gene>
<dbReference type="AlphaFoldDB" id="A0A1G7KMQ8"/>
<dbReference type="RefSeq" id="WP_175471369.1">
    <property type="nucleotide sequence ID" value="NZ_FNBG01000010.1"/>
</dbReference>
<accession>A0A1G7KMQ8</accession>
<dbReference type="EMBL" id="FNBG01000010">
    <property type="protein sequence ID" value="SDF38475.1"/>
    <property type="molecule type" value="Genomic_DNA"/>
</dbReference>
<reference evidence="1 2" key="1">
    <citation type="submission" date="2016-10" db="EMBL/GenBank/DDBJ databases">
        <authorList>
            <person name="de Groot N.N."/>
        </authorList>
    </citation>
    <scope>NUCLEOTIDE SEQUENCE [LARGE SCALE GENOMIC DNA]</scope>
    <source>
        <strain evidence="1 2">DSM 28129</strain>
    </source>
</reference>
<sequence>MLIIKDYLLVGELAKYAKAHCIRIYDIKIEHSSLEQQFLDIAKEDGQ</sequence>
<dbReference type="Proteomes" id="UP000198972">
    <property type="component" value="Unassembled WGS sequence"/>
</dbReference>
<evidence type="ECO:0000313" key="2">
    <source>
        <dbReference type="Proteomes" id="UP000198972"/>
    </source>
</evidence>
<protein>
    <submittedName>
        <fullName evidence="1">Uncharacterized protein</fullName>
    </submittedName>
</protein>
<proteinExistence type="predicted"/>
<evidence type="ECO:0000313" key="1">
    <source>
        <dbReference type="EMBL" id="SDF38475.1"/>
    </source>
</evidence>
<keyword evidence="2" id="KW-1185">Reference proteome</keyword>
<dbReference type="STRING" id="670482.SAMN04488542_1106"/>